<feature type="chain" id="PRO_5046319220" evidence="8">
    <location>
        <begin position="22"/>
        <end position="487"/>
    </location>
</feature>
<evidence type="ECO:0000256" key="6">
    <source>
        <dbReference type="ARBA" id="ARBA00023136"/>
    </source>
</evidence>
<evidence type="ECO:0000313" key="10">
    <source>
        <dbReference type="Proteomes" id="UP001589654"/>
    </source>
</evidence>
<dbReference type="InterPro" id="IPR005017">
    <property type="entry name" value="OMPP1/FadL/TodX"/>
</dbReference>
<dbReference type="Proteomes" id="UP001589654">
    <property type="component" value="Unassembled WGS sequence"/>
</dbReference>
<keyword evidence="10" id="KW-1185">Reference proteome</keyword>
<dbReference type="SUPFAM" id="SSF56935">
    <property type="entry name" value="Porins"/>
    <property type="match status" value="1"/>
</dbReference>
<gene>
    <name evidence="9" type="ORF">ACFFUR_01435</name>
</gene>
<dbReference type="PANTHER" id="PTHR35093:SF8">
    <property type="entry name" value="OUTER MEMBRANE PROTEIN NMB0088-RELATED"/>
    <property type="match status" value="1"/>
</dbReference>
<evidence type="ECO:0000256" key="4">
    <source>
        <dbReference type="ARBA" id="ARBA00022692"/>
    </source>
</evidence>
<proteinExistence type="inferred from homology"/>
<keyword evidence="4" id="KW-0812">Transmembrane</keyword>
<accession>A0ABV5J2P1</accession>
<evidence type="ECO:0000256" key="5">
    <source>
        <dbReference type="ARBA" id="ARBA00022729"/>
    </source>
</evidence>
<dbReference type="RefSeq" id="WP_290246710.1">
    <property type="nucleotide sequence ID" value="NZ_JAUFQT010000001.1"/>
</dbReference>
<comment type="similarity">
    <text evidence="2">Belongs to the OmpP1/FadL family.</text>
</comment>
<keyword evidence="7" id="KW-0998">Cell outer membrane</keyword>
<organism evidence="9 10">
    <name type="scientific">Echinicola jeungdonensis</name>
    <dbReference type="NCBI Taxonomy" id="709343"/>
    <lineage>
        <taxon>Bacteria</taxon>
        <taxon>Pseudomonadati</taxon>
        <taxon>Bacteroidota</taxon>
        <taxon>Cytophagia</taxon>
        <taxon>Cytophagales</taxon>
        <taxon>Cyclobacteriaceae</taxon>
        <taxon>Echinicola</taxon>
    </lineage>
</organism>
<protein>
    <submittedName>
        <fullName evidence="9">OmpP1/FadL family transporter</fullName>
    </submittedName>
</protein>
<keyword evidence="5 8" id="KW-0732">Signal</keyword>
<evidence type="ECO:0000256" key="3">
    <source>
        <dbReference type="ARBA" id="ARBA00022452"/>
    </source>
</evidence>
<reference evidence="9 10" key="1">
    <citation type="submission" date="2024-09" db="EMBL/GenBank/DDBJ databases">
        <authorList>
            <person name="Sun Q."/>
            <person name="Mori K."/>
        </authorList>
    </citation>
    <scope>NUCLEOTIDE SEQUENCE [LARGE SCALE GENOMIC DNA]</scope>
    <source>
        <strain evidence="9 10">CECT 7682</strain>
    </source>
</reference>
<evidence type="ECO:0000256" key="2">
    <source>
        <dbReference type="ARBA" id="ARBA00008163"/>
    </source>
</evidence>
<comment type="caution">
    <text evidence="9">The sequence shown here is derived from an EMBL/GenBank/DDBJ whole genome shotgun (WGS) entry which is preliminary data.</text>
</comment>
<dbReference type="EMBL" id="JBHMEW010000008">
    <property type="protein sequence ID" value="MFB9210455.1"/>
    <property type="molecule type" value="Genomic_DNA"/>
</dbReference>
<keyword evidence="6" id="KW-0472">Membrane</keyword>
<name>A0ABV5J2P1_9BACT</name>
<evidence type="ECO:0000256" key="1">
    <source>
        <dbReference type="ARBA" id="ARBA00004571"/>
    </source>
</evidence>
<comment type="subcellular location">
    <subcellularLocation>
        <location evidence="1">Cell outer membrane</location>
        <topology evidence="1">Multi-pass membrane protein</topology>
    </subcellularLocation>
</comment>
<feature type="signal peptide" evidence="8">
    <location>
        <begin position="1"/>
        <end position="21"/>
    </location>
</feature>
<dbReference type="PANTHER" id="PTHR35093">
    <property type="entry name" value="OUTER MEMBRANE PROTEIN NMB0088-RELATED"/>
    <property type="match status" value="1"/>
</dbReference>
<keyword evidence="3" id="KW-1134">Transmembrane beta strand</keyword>
<evidence type="ECO:0000256" key="8">
    <source>
        <dbReference type="SAM" id="SignalP"/>
    </source>
</evidence>
<evidence type="ECO:0000313" key="9">
    <source>
        <dbReference type="EMBL" id="MFB9210455.1"/>
    </source>
</evidence>
<evidence type="ECO:0000256" key="7">
    <source>
        <dbReference type="ARBA" id="ARBA00023237"/>
    </source>
</evidence>
<dbReference type="Gene3D" id="2.40.160.60">
    <property type="entry name" value="Outer membrane protein transport protein (OMPP1/FadL/TodX)"/>
    <property type="match status" value="1"/>
</dbReference>
<sequence>MKTSIKILSGLTFLGLLLATAKVKSQGIDDALRFSEHQASGSARVMGIGGSQTAIGGDVSNIHGNPAGLGFFRKSEFSFTASYGNLQSRSTFLNQIQEDNTGNFALPNLSIVLSNMKDPLNRDKWRGHTFGISINRSHSLNRNFGYTSSRSGNSSLLDYYVNDYTNFGEPPLGDPAGLPLDVEIIEINSDNTFEKSDYAIGNPFQSELIENEGSRSQVTFSFGGNYDNKLFVGAAVGITSINFRSFKTYKESFIDESDIKALDYELRENLYQNGTGINLNLGMIYKPIDELNLGVSFRSPTWSRFEDEFDADLYAQFYDIEGDPEFENYETSDIYISTINLRSPMKISGGATFFFQKNGFITADVDYLDYSTMHFSSPDFSLDNANQEVNQFAEKVINYRIGGEYRFDIFRIRAGTGFYGDPLDEPDRDRSRIQYTGGIGVRLPKMYIDFGLVHSQFDSYYFSYPTADPNFVDNKQTTGFLTFGFNF</sequence>